<dbReference type="GO" id="GO:0003677">
    <property type="term" value="F:DNA binding"/>
    <property type="evidence" value="ECO:0007669"/>
    <property type="project" value="UniProtKB-KW"/>
</dbReference>
<reference evidence="5 6" key="2">
    <citation type="submission" date="2008-10" db="EMBL/GenBank/DDBJ databases">
        <authorList>
            <person name="Fulton L."/>
            <person name="Clifton S."/>
            <person name="Fulton B."/>
            <person name="Xu J."/>
            <person name="Minx P."/>
            <person name="Pepin K.H."/>
            <person name="Johnson M."/>
            <person name="Bhonagiri V."/>
            <person name="Nash W.E."/>
            <person name="Mardis E.R."/>
            <person name="Wilson R.K."/>
        </authorList>
    </citation>
    <scope>NUCLEOTIDE SEQUENCE [LARGE SCALE GENOMIC DNA]</scope>
    <source>
        <strain evidence="5 6">DSM 18315</strain>
    </source>
</reference>
<proteinExistence type="predicted"/>
<dbReference type="PANTHER" id="PTHR33204:SF38">
    <property type="entry name" value="HTH-TYPE TRANSCRIPTIONAL ACTIVATOR HXLR"/>
    <property type="match status" value="1"/>
</dbReference>
<evidence type="ECO:0000256" key="2">
    <source>
        <dbReference type="ARBA" id="ARBA00023125"/>
    </source>
</evidence>
<dbReference type="GeneID" id="93406713"/>
<dbReference type="PROSITE" id="PS51118">
    <property type="entry name" value="HTH_HXLR"/>
    <property type="match status" value="1"/>
</dbReference>
<dbReference type="PANTHER" id="PTHR33204">
    <property type="entry name" value="TRANSCRIPTIONAL REGULATOR, MARR FAMILY"/>
    <property type="match status" value="1"/>
</dbReference>
<dbReference type="HOGENOM" id="CLU_111585_5_1_10"/>
<evidence type="ECO:0000259" key="4">
    <source>
        <dbReference type="PROSITE" id="PS51118"/>
    </source>
</evidence>
<dbReference type="SUPFAM" id="SSF46785">
    <property type="entry name" value="Winged helix' DNA-binding domain"/>
    <property type="match status" value="1"/>
</dbReference>
<keyword evidence="1" id="KW-0805">Transcription regulation</keyword>
<name>B7BF99_9BACT</name>
<evidence type="ECO:0000313" key="6">
    <source>
        <dbReference type="Proteomes" id="UP000005510"/>
    </source>
</evidence>
<dbReference type="InterPro" id="IPR036388">
    <property type="entry name" value="WH-like_DNA-bd_sf"/>
</dbReference>
<dbReference type="Proteomes" id="UP000005510">
    <property type="component" value="Unassembled WGS sequence"/>
</dbReference>
<evidence type="ECO:0000313" key="5">
    <source>
        <dbReference type="EMBL" id="EEC94914.1"/>
    </source>
</evidence>
<sequence>MYEKKIPFNIDCCIKVTMEVIGGKWKCCIIDALKDGAKRPSEIHRHFSEANTRVINQQLKELEMHGIIEKKIFAELPPHSEYSLTEMGRTLLPIIGKLEDWGNMFRPTLKKIYGIE</sequence>
<dbReference type="RefSeq" id="WP_008152145.1">
    <property type="nucleotide sequence ID" value="NZ_CP102285.1"/>
</dbReference>
<evidence type="ECO:0000256" key="3">
    <source>
        <dbReference type="ARBA" id="ARBA00023163"/>
    </source>
</evidence>
<keyword evidence="2" id="KW-0238">DNA-binding</keyword>
<keyword evidence="3" id="KW-0804">Transcription</keyword>
<accession>B7BF99</accession>
<organism evidence="5 6">
    <name type="scientific">Parabacteroides johnsonii DSM 18315</name>
    <dbReference type="NCBI Taxonomy" id="537006"/>
    <lineage>
        <taxon>Bacteria</taxon>
        <taxon>Pseudomonadati</taxon>
        <taxon>Bacteroidota</taxon>
        <taxon>Bacteroidia</taxon>
        <taxon>Bacteroidales</taxon>
        <taxon>Tannerellaceae</taxon>
        <taxon>Parabacteroides</taxon>
    </lineage>
</organism>
<feature type="domain" description="HTH hxlR-type" evidence="4">
    <location>
        <begin position="12"/>
        <end position="110"/>
    </location>
</feature>
<dbReference type="Pfam" id="PF01638">
    <property type="entry name" value="HxlR"/>
    <property type="match status" value="1"/>
</dbReference>
<dbReference type="EMBL" id="ABYH01000381">
    <property type="protein sequence ID" value="EEC94914.1"/>
    <property type="molecule type" value="Genomic_DNA"/>
</dbReference>
<dbReference type="Gene3D" id="1.10.10.10">
    <property type="entry name" value="Winged helix-like DNA-binding domain superfamily/Winged helix DNA-binding domain"/>
    <property type="match status" value="1"/>
</dbReference>
<dbReference type="InterPro" id="IPR002577">
    <property type="entry name" value="HTH_HxlR"/>
</dbReference>
<dbReference type="InterPro" id="IPR036390">
    <property type="entry name" value="WH_DNA-bd_sf"/>
</dbReference>
<protein>
    <submittedName>
        <fullName evidence="5">Transcriptional regulator, HxlR family</fullName>
    </submittedName>
</protein>
<gene>
    <name evidence="5" type="ORF">PRABACTJOHN_03728</name>
</gene>
<comment type="caution">
    <text evidence="5">The sequence shown here is derived from an EMBL/GenBank/DDBJ whole genome shotgun (WGS) entry which is preliminary data.</text>
</comment>
<evidence type="ECO:0000256" key="1">
    <source>
        <dbReference type="ARBA" id="ARBA00023015"/>
    </source>
</evidence>
<reference evidence="5 6" key="1">
    <citation type="submission" date="2008-10" db="EMBL/GenBank/DDBJ databases">
        <title>Draft genome sequence of Parabacteroides johnsonii (DSM 18315).</title>
        <authorList>
            <person name="Sudarsanam P."/>
            <person name="Ley R."/>
            <person name="Guruge J."/>
            <person name="Turnbaugh P.J."/>
            <person name="Mahowald M."/>
            <person name="Liep D."/>
            <person name="Gordon J."/>
        </authorList>
    </citation>
    <scope>NUCLEOTIDE SEQUENCE [LARGE SCALE GENOMIC DNA]</scope>
    <source>
        <strain evidence="5 6">DSM 18315</strain>
    </source>
</reference>
<dbReference type="STRING" id="537006.PRABACTJOHN_03728"/>
<dbReference type="AlphaFoldDB" id="B7BF99"/>